<protein>
    <submittedName>
        <fullName evidence="7">Uncharacterized protein</fullName>
    </submittedName>
</protein>
<gene>
    <name evidence="7" type="ORF">DYB32_009926</name>
</gene>
<keyword evidence="8" id="KW-1185">Reference proteome</keyword>
<keyword evidence="4" id="KW-0472">Membrane</keyword>
<keyword evidence="5" id="KW-0539">Nucleus</keyword>
<evidence type="ECO:0000256" key="2">
    <source>
        <dbReference type="ARBA" id="ARBA00022692"/>
    </source>
</evidence>
<dbReference type="GO" id="GO:0005640">
    <property type="term" value="C:nuclear outer membrane"/>
    <property type="evidence" value="ECO:0007669"/>
    <property type="project" value="UniProtKB-SubCell"/>
</dbReference>
<reference evidence="7 8" key="1">
    <citation type="submission" date="2018-08" db="EMBL/GenBank/DDBJ databases">
        <title>Aphanomyces genome sequencing and annotation.</title>
        <authorList>
            <person name="Minardi D."/>
            <person name="Oidtmann B."/>
            <person name="Van Der Giezen M."/>
            <person name="Studholme D.J."/>
        </authorList>
    </citation>
    <scope>NUCLEOTIDE SEQUENCE [LARGE SCALE GENOMIC DNA]</scope>
    <source>
        <strain evidence="7 8">NJM0002</strain>
    </source>
</reference>
<comment type="caution">
    <text evidence="7">The sequence shown here is derived from an EMBL/GenBank/DDBJ whole genome shotgun (WGS) entry which is preliminary data.</text>
</comment>
<evidence type="ECO:0000313" key="8">
    <source>
        <dbReference type="Proteomes" id="UP000285060"/>
    </source>
</evidence>
<evidence type="ECO:0000256" key="5">
    <source>
        <dbReference type="ARBA" id="ARBA00023242"/>
    </source>
</evidence>
<comment type="similarity">
    <text evidence="1">Belongs to the TMEM53 family.</text>
</comment>
<accession>A0A418AHJ9</accession>
<dbReference type="VEuPathDB" id="FungiDB:H310_11461"/>
<evidence type="ECO:0000256" key="4">
    <source>
        <dbReference type="ARBA" id="ARBA00023136"/>
    </source>
</evidence>
<dbReference type="Pfam" id="PF05705">
    <property type="entry name" value="DUF829"/>
    <property type="match status" value="1"/>
</dbReference>
<dbReference type="AlphaFoldDB" id="A0A418AHJ9"/>
<organism evidence="7 8">
    <name type="scientific">Aphanomyces invadans</name>
    <dbReference type="NCBI Taxonomy" id="157072"/>
    <lineage>
        <taxon>Eukaryota</taxon>
        <taxon>Sar</taxon>
        <taxon>Stramenopiles</taxon>
        <taxon>Oomycota</taxon>
        <taxon>Saprolegniomycetes</taxon>
        <taxon>Saprolegniales</taxon>
        <taxon>Verrucalvaceae</taxon>
        <taxon>Aphanomyces</taxon>
    </lineage>
</organism>
<evidence type="ECO:0000256" key="6">
    <source>
        <dbReference type="ARBA" id="ARBA00034303"/>
    </source>
</evidence>
<proteinExistence type="inferred from homology"/>
<keyword evidence="2" id="KW-0812">Transmembrane</keyword>
<dbReference type="SUPFAM" id="SSF53474">
    <property type="entry name" value="alpha/beta-Hydrolases"/>
    <property type="match status" value="1"/>
</dbReference>
<name>A0A418AHJ9_9STRA</name>
<sequence>MTKTVVLLCGWMGAKPRTVDKYAGIYRAMGFETFVLLSTPSDFFKSPNTVHRSSFESFRSWLSTVVPSSASDQSVAIVPHIFSNGGARSWVCFQHHLPNLGLNHTVPAMVLDSTPTKPREYASTDAAFTATIQNTIVRAVLTTLLGLCMRVFECIAMSLGRQHPIDVNFERIIEQGAGIPKLFLYSAADRIVPANQIEFAVATVKSLGTPAIAVDFETSGHVAHYTVDPERYVKSIREFVAHFVVGGKAAL</sequence>
<dbReference type="InterPro" id="IPR029058">
    <property type="entry name" value="AB_hydrolase_fold"/>
</dbReference>
<keyword evidence="3" id="KW-1133">Transmembrane helix</keyword>
<comment type="subcellular location">
    <subcellularLocation>
        <location evidence="6">Nucleus outer membrane</location>
        <topology evidence="6">Single-pass membrane protein</topology>
    </subcellularLocation>
</comment>
<dbReference type="PANTHER" id="PTHR12265">
    <property type="entry name" value="TRANSMEMBRANE PROTEIN 53"/>
    <property type="match status" value="1"/>
</dbReference>
<dbReference type="Gene3D" id="3.40.50.1820">
    <property type="entry name" value="alpha/beta hydrolase"/>
    <property type="match status" value="1"/>
</dbReference>
<dbReference type="Proteomes" id="UP000285060">
    <property type="component" value="Unassembled WGS sequence"/>
</dbReference>
<evidence type="ECO:0000313" key="7">
    <source>
        <dbReference type="EMBL" id="RHY20965.1"/>
    </source>
</evidence>
<evidence type="ECO:0000256" key="3">
    <source>
        <dbReference type="ARBA" id="ARBA00022989"/>
    </source>
</evidence>
<evidence type="ECO:0000256" key="1">
    <source>
        <dbReference type="ARBA" id="ARBA00007387"/>
    </source>
</evidence>
<dbReference type="InterPro" id="IPR008547">
    <property type="entry name" value="DUF829_TMEM53"/>
</dbReference>
<dbReference type="EMBL" id="QUSY01002508">
    <property type="protein sequence ID" value="RHY20965.1"/>
    <property type="molecule type" value="Genomic_DNA"/>
</dbReference>
<dbReference type="PANTHER" id="PTHR12265:SF30">
    <property type="entry name" value="TRANSMEMBRANE PROTEIN 53"/>
    <property type="match status" value="1"/>
</dbReference>